<evidence type="ECO:0000313" key="5">
    <source>
        <dbReference type="EMBL" id="WCR03123.1"/>
    </source>
</evidence>
<reference evidence="4 6" key="1">
    <citation type="submission" date="2017-01" db="EMBL/GenBank/DDBJ databases">
        <authorList>
            <person name="Varghese N."/>
            <person name="Submissions S."/>
        </authorList>
    </citation>
    <scope>NUCLEOTIDE SEQUENCE [LARGE SCALE GENOMIC DNA]</scope>
    <source>
        <strain evidence="4 6">DSM 18447</strain>
    </source>
</reference>
<gene>
    <name evidence="5" type="ORF">JHX88_20470</name>
    <name evidence="4" type="ORF">SAMN05421772_11652</name>
</gene>
<proteinExistence type="inferred from homology"/>
<evidence type="ECO:0000256" key="1">
    <source>
        <dbReference type="ARBA" id="ARBA00007430"/>
    </source>
</evidence>
<protein>
    <submittedName>
        <fullName evidence="4 5">Polysaccharide biosynthesis protein</fullName>
    </submittedName>
</protein>
<dbReference type="Proteomes" id="UP001215549">
    <property type="component" value="Chromosome"/>
</dbReference>
<dbReference type="InterPro" id="IPR036291">
    <property type="entry name" value="NAD(P)-bd_dom_sf"/>
</dbReference>
<evidence type="ECO:0000256" key="2">
    <source>
        <dbReference type="SAM" id="Phobius"/>
    </source>
</evidence>
<dbReference type="EMBL" id="FTOU01000016">
    <property type="protein sequence ID" value="SIT08011.1"/>
    <property type="molecule type" value="Genomic_DNA"/>
</dbReference>
<dbReference type="EMBL" id="CP067140">
    <property type="protein sequence ID" value="WCR03123.1"/>
    <property type="molecule type" value="Genomic_DNA"/>
</dbReference>
<dbReference type="AlphaFoldDB" id="A0AA45W7B8"/>
<dbReference type="CDD" id="cd05237">
    <property type="entry name" value="UDP_invert_4-6DH_SDR_e"/>
    <property type="match status" value="1"/>
</dbReference>
<comment type="similarity">
    <text evidence="1">Belongs to the polysaccharide synthase family.</text>
</comment>
<keyword evidence="7" id="KW-1185">Reference proteome</keyword>
<evidence type="ECO:0000313" key="6">
    <source>
        <dbReference type="Proteomes" id="UP000186216"/>
    </source>
</evidence>
<dbReference type="InterPro" id="IPR029063">
    <property type="entry name" value="SAM-dependent_MTases_sf"/>
</dbReference>
<dbReference type="SUPFAM" id="SSF51735">
    <property type="entry name" value="NAD(P)-binding Rossmann-fold domains"/>
    <property type="match status" value="1"/>
</dbReference>
<dbReference type="RefSeq" id="WP_076527753.1">
    <property type="nucleotide sequence ID" value="NZ_CP067140.1"/>
</dbReference>
<evidence type="ECO:0000259" key="3">
    <source>
        <dbReference type="Pfam" id="PF02719"/>
    </source>
</evidence>
<organism evidence="4 6">
    <name type="scientific">Paracoccus saliphilus</name>
    <dbReference type="NCBI Taxonomy" id="405559"/>
    <lineage>
        <taxon>Bacteria</taxon>
        <taxon>Pseudomonadati</taxon>
        <taxon>Pseudomonadota</taxon>
        <taxon>Alphaproteobacteria</taxon>
        <taxon>Rhodobacterales</taxon>
        <taxon>Paracoccaceae</taxon>
        <taxon>Paracoccus</taxon>
    </lineage>
</organism>
<feature type="transmembrane region" description="Helical" evidence="2">
    <location>
        <begin position="115"/>
        <end position="133"/>
    </location>
</feature>
<dbReference type="InterPro" id="IPR051203">
    <property type="entry name" value="Polysaccharide_Synthase-Rel"/>
</dbReference>
<dbReference type="Pfam" id="PF13727">
    <property type="entry name" value="CoA_binding_3"/>
    <property type="match status" value="1"/>
</dbReference>
<reference evidence="5 7" key="2">
    <citation type="submission" date="2021-01" db="EMBL/GenBank/DDBJ databases">
        <title>Biogeographic distribution of Paracoccus.</title>
        <authorList>
            <person name="Hollensteiner J."/>
            <person name="Leineberger J."/>
            <person name="Brinkhoff T."/>
            <person name="Daniel R."/>
        </authorList>
    </citation>
    <scope>NUCLEOTIDE SEQUENCE [LARGE SCALE GENOMIC DNA]</scope>
    <source>
        <strain evidence="5 7">DSM 18447</strain>
    </source>
</reference>
<feature type="domain" description="Polysaccharide biosynthesis protein CapD-like" evidence="3">
    <location>
        <begin position="285"/>
        <end position="584"/>
    </location>
</feature>
<name>A0AA45W7B8_9RHOB</name>
<evidence type="ECO:0000313" key="7">
    <source>
        <dbReference type="Proteomes" id="UP001215549"/>
    </source>
</evidence>
<sequence length="659" mass="71764">MPHQLANWLVGLSLGQKRLIQLCTDAVLIALSLIVAMLLYHERLGFLVEWPFWWMLGIVIPVSLASFIKLGFYRAVVRYITSRAYKTIISGVVFSTLVLGLVSSISETRISPSVLVIYALLALVSIGGLRIFMRRMLVGVQQRPKTRVIIYGAGTAGRQLQLSLQTGPDYLPVAFVDDDKSLQGRTISGCPVHAPQNLPKLIDNYGAKSLLLAMPSISRTARAKVLRRLDKLPIHVQTIPGMTDIVSGRTKISDITEVSVDDLLGRDPVPPRRGLMNRNVRGKVVMVTGAGGTIGSELCRQILEYGPKRIVLFELSEFNLYAIDRELQALTRAKYPSVEIIPVIGSVQNPGRVSAVLRNHGVESIYHAAAYKHVPLVESNVVEGIHNNIFGTEVLAEAAVEAGVRAFILVSTDKAVRPANIMGASKRLAELVCQAIAARQDTTLFSIVRFGNVLDSSGSVIPLFRQQIAAGGPITVTHPEITRYFMTISEASQLVIQAGAMAKGGDVFVLDMGAPVRIVDLAIRMAQLSGLSPVVIPPGTKPSPSLDQSDIEICFTGLRPGEKLYEELLIGDQPTQTEHPRIMTETDISQPPENLAGLLERLKRLCKSHDVPAIRSLLADNLPMDIRPREVTEDTYTVAKPIAAQRVHAGALPIKQGSA</sequence>
<dbReference type="SUPFAM" id="SSF53335">
    <property type="entry name" value="S-adenosyl-L-methionine-dependent methyltransferases"/>
    <property type="match status" value="1"/>
</dbReference>
<dbReference type="Proteomes" id="UP000186216">
    <property type="component" value="Unassembled WGS sequence"/>
</dbReference>
<dbReference type="PANTHER" id="PTHR43318:SF1">
    <property type="entry name" value="POLYSACCHARIDE BIOSYNTHESIS PROTEIN EPSC-RELATED"/>
    <property type="match status" value="1"/>
</dbReference>
<feature type="transmembrane region" description="Helical" evidence="2">
    <location>
        <begin position="20"/>
        <end position="40"/>
    </location>
</feature>
<dbReference type="PANTHER" id="PTHR43318">
    <property type="entry name" value="UDP-N-ACETYLGLUCOSAMINE 4,6-DEHYDRATASE"/>
    <property type="match status" value="1"/>
</dbReference>
<evidence type="ECO:0000313" key="4">
    <source>
        <dbReference type="EMBL" id="SIT08011.1"/>
    </source>
</evidence>
<keyword evidence="2" id="KW-1133">Transmembrane helix</keyword>
<accession>A0AA45W7B8</accession>
<dbReference type="InterPro" id="IPR003869">
    <property type="entry name" value="Polysac_CapD-like"/>
</dbReference>
<keyword evidence="2" id="KW-0472">Membrane</keyword>
<keyword evidence="2" id="KW-0812">Transmembrane</keyword>
<feature type="transmembrane region" description="Helical" evidence="2">
    <location>
        <begin position="52"/>
        <end position="72"/>
    </location>
</feature>
<dbReference type="Pfam" id="PF02719">
    <property type="entry name" value="Polysacc_synt_2"/>
    <property type="match status" value="1"/>
</dbReference>
<dbReference type="Gene3D" id="3.40.50.720">
    <property type="entry name" value="NAD(P)-binding Rossmann-like Domain"/>
    <property type="match status" value="2"/>
</dbReference>